<sequence length="916" mass="105545">MTFKAQWGEKITTGVFRFPLSPAQIRVLLPLLQEYVDPARCKKLAQAESAQAALRALGIEPTTESVSVEQLPTLMGIALFEALFHRDSHVKKLWDTFHDSATQHTTVEHRIVLHFIDRQDCKASIPLLIALPWELLASKEKEDPFLVAQDSTFTLVRTYQPAELFQKPSPDHQPTEERPSILLLETEDDTLKSLAKMVRPRELNKNNSLWCRMQTYQWKDSTHQPRTFKPQIIHVVAHGMRHQNRNWIVYRSEDDKNGNVIGPYKLASALQDAGSTTVLIVSFVCHSGVTNENKSPDSNSSQSGRSLLGELTNVAPALLLMQGLILDDDAMTGSEALYETIANREGIALAVRKMRREIYPESRDIRHETSWWIPTLYLRNPQAEYRLVKQTQDDPARKALILPSDVLEVLDAVPDSPTLITLQCEPEGGKKFCLHRIADYLRSEGYKYILLPPIPNDKADNGWFEEATSEIVNYICACIPMLRECHDITYKDAVCKFIDQHFNPVFVLCDDGDRLMDEHWRRLFPASIQARLIFITTTSDLFISDIPYIKQSNLKWLFNNDELRALQRPALEKFRENRPDTIDYKSFCGLEIIFFTAQIALSRDTLVGIFGSDEPEIIVDNFLNHAISHKIASDSKGRYKAEILTPSDIQIANKFFFKAIKDYITNLFDSPKYDNSWPEDLLDIIVHQDYYKDINPVSYKDENNVPWRRWRSLAIKLSERGQSEFFVRIALHQAEQTPYTIVREGLYYLVLLVGKLIPPKLYDAKLWHTLWPELGKRITPMFILDCGGEDTTSNNTLDISDARLTQLIENLENDANPYLSKHQELLTVLRGRYNDTQWLQKAYDAHRQAIANSIATSYDTDDIKTKSESVHQELIKASEHNDRIEFWGLILNEQRRNDWFEILVSSLRKYIFSIKE</sequence>
<dbReference type="AlphaFoldDB" id="E1IAA5"/>
<comment type="caution">
    <text evidence="1">The sequence shown here is derived from an EMBL/GenBank/DDBJ whole genome shotgun (WGS) entry which is preliminary data.</text>
</comment>
<gene>
    <name evidence="1" type="ORF">OSCT_0256</name>
</gene>
<keyword evidence="2" id="KW-1185">Reference proteome</keyword>
<accession>E1IAA5</accession>
<name>E1IAA5_9CHLR</name>
<evidence type="ECO:0000313" key="2">
    <source>
        <dbReference type="Proteomes" id="UP000054010"/>
    </source>
</evidence>
<reference evidence="1 2" key="1">
    <citation type="journal article" date="2011" name="J. Bacteriol.">
        <title>Draft genome sequence of the anoxygenic filamentous phototrophic bacterium Oscillochloris trichoides subsp. DG-6.</title>
        <authorList>
            <person name="Kuznetsov B.B."/>
            <person name="Ivanovsky R.N."/>
            <person name="Keppen O.I."/>
            <person name="Sukhacheva M.V."/>
            <person name="Bumazhkin B.K."/>
            <person name="Patutina E.O."/>
            <person name="Beletsky A.V."/>
            <person name="Mardanov A.V."/>
            <person name="Baslerov R.V."/>
            <person name="Panteleeva A.N."/>
            <person name="Kolganova T.V."/>
            <person name="Ravin N.V."/>
            <person name="Skryabin K.G."/>
        </authorList>
    </citation>
    <scope>NUCLEOTIDE SEQUENCE [LARGE SCALE GENOMIC DNA]</scope>
    <source>
        <strain evidence="1 2">DG-6</strain>
    </source>
</reference>
<dbReference type="HOGENOM" id="CLU_317801_0_0_0"/>
<evidence type="ECO:0000313" key="1">
    <source>
        <dbReference type="EMBL" id="EFO81859.1"/>
    </source>
</evidence>
<dbReference type="EMBL" id="ADVR01000004">
    <property type="protein sequence ID" value="EFO81859.1"/>
    <property type="molecule type" value="Genomic_DNA"/>
</dbReference>
<dbReference type="STRING" id="765420.OSCT_0256"/>
<dbReference type="Proteomes" id="UP000054010">
    <property type="component" value="Unassembled WGS sequence"/>
</dbReference>
<organism evidence="1 2">
    <name type="scientific">Oscillochloris trichoides DG-6</name>
    <dbReference type="NCBI Taxonomy" id="765420"/>
    <lineage>
        <taxon>Bacteria</taxon>
        <taxon>Bacillati</taxon>
        <taxon>Chloroflexota</taxon>
        <taxon>Chloroflexia</taxon>
        <taxon>Chloroflexales</taxon>
        <taxon>Chloroflexineae</taxon>
        <taxon>Oscillochloridaceae</taxon>
        <taxon>Oscillochloris</taxon>
    </lineage>
</organism>
<protein>
    <recommendedName>
        <fullName evidence="3">CHAT domain-containing protein</fullName>
    </recommendedName>
</protein>
<proteinExistence type="predicted"/>
<evidence type="ECO:0008006" key="3">
    <source>
        <dbReference type="Google" id="ProtNLM"/>
    </source>
</evidence>